<evidence type="ECO:0000256" key="5">
    <source>
        <dbReference type="ARBA" id="ARBA00023004"/>
    </source>
</evidence>
<keyword evidence="6 7" id="KW-0503">Monooxygenase</keyword>
<dbReference type="GO" id="GO:0005506">
    <property type="term" value="F:iron ion binding"/>
    <property type="evidence" value="ECO:0007669"/>
    <property type="project" value="InterPro"/>
</dbReference>
<reference evidence="9" key="1">
    <citation type="submission" date="2012-12" db="EMBL/GenBank/DDBJ databases">
        <authorList>
            <person name="Pethick F.E."/>
            <person name="MacFadyen A.C."/>
            <person name="Tang Z."/>
            <person name="Sangal V."/>
            <person name="Tze-Tze L."/>
            <person name="Chu J."/>
            <person name="Guo M."/>
            <person name="Kirby R."/>
            <person name="Hoskisson P.A."/>
            <person name="Herron P.R."/>
            <person name="Hunter I.S."/>
        </authorList>
    </citation>
    <scope>NUCLEOTIDE SEQUENCE</scope>
    <source>
        <strain evidence="9">ATCC 10970</strain>
    </source>
</reference>
<proteinExistence type="inferred from homology"/>
<evidence type="ECO:0000256" key="7">
    <source>
        <dbReference type="RuleBase" id="RU000461"/>
    </source>
</evidence>
<dbReference type="CDD" id="cd11029">
    <property type="entry name" value="CYP107-like"/>
    <property type="match status" value="1"/>
</dbReference>
<dbReference type="AlphaFoldDB" id="A0A8A1US66"/>
<feature type="region of interest" description="Disordered" evidence="8">
    <location>
        <begin position="432"/>
        <end position="454"/>
    </location>
</feature>
<gene>
    <name evidence="9" type="ORF">SRIM_025540</name>
</gene>
<dbReference type="GO" id="GO:0004497">
    <property type="term" value="F:monooxygenase activity"/>
    <property type="evidence" value="ECO:0007669"/>
    <property type="project" value="UniProtKB-KW"/>
</dbReference>
<dbReference type="RefSeq" id="WP_078586957.1">
    <property type="nucleotide sequence ID" value="NZ_CP048261.1"/>
</dbReference>
<evidence type="ECO:0000256" key="1">
    <source>
        <dbReference type="ARBA" id="ARBA00010617"/>
    </source>
</evidence>
<dbReference type="GO" id="GO:0020037">
    <property type="term" value="F:heme binding"/>
    <property type="evidence" value="ECO:0007669"/>
    <property type="project" value="InterPro"/>
</dbReference>
<keyword evidence="4 7" id="KW-0560">Oxidoreductase</keyword>
<dbReference type="InterPro" id="IPR002397">
    <property type="entry name" value="Cyt_P450_B"/>
</dbReference>
<dbReference type="Pfam" id="PF00067">
    <property type="entry name" value="p450"/>
    <property type="match status" value="1"/>
</dbReference>
<dbReference type="Gene3D" id="1.10.630.10">
    <property type="entry name" value="Cytochrome P450"/>
    <property type="match status" value="1"/>
</dbReference>
<evidence type="ECO:0000313" key="10">
    <source>
        <dbReference type="Proteomes" id="UP000011074"/>
    </source>
</evidence>
<dbReference type="EMBL" id="CP048261">
    <property type="protein sequence ID" value="QST83080.1"/>
    <property type="molecule type" value="Genomic_DNA"/>
</dbReference>
<accession>A0A8A1US66</accession>
<feature type="region of interest" description="Disordered" evidence="8">
    <location>
        <begin position="1"/>
        <end position="40"/>
    </location>
</feature>
<dbReference type="FunFam" id="1.10.630.10:FF:000018">
    <property type="entry name" value="Cytochrome P450 monooxygenase"/>
    <property type="match status" value="1"/>
</dbReference>
<dbReference type="PANTHER" id="PTHR46696:SF1">
    <property type="entry name" value="CYTOCHROME P450 YJIB-RELATED"/>
    <property type="match status" value="1"/>
</dbReference>
<keyword evidence="2 7" id="KW-0349">Heme</keyword>
<keyword evidence="5 7" id="KW-0408">Iron</keyword>
<evidence type="ECO:0000313" key="9">
    <source>
        <dbReference type="EMBL" id="QST83080.1"/>
    </source>
</evidence>
<evidence type="ECO:0000256" key="6">
    <source>
        <dbReference type="ARBA" id="ARBA00023033"/>
    </source>
</evidence>
<evidence type="ECO:0000256" key="4">
    <source>
        <dbReference type="ARBA" id="ARBA00023002"/>
    </source>
</evidence>
<feature type="compositionally biased region" description="Polar residues" evidence="8">
    <location>
        <begin position="444"/>
        <end position="454"/>
    </location>
</feature>
<feature type="compositionally biased region" description="Low complexity" evidence="8">
    <location>
        <begin position="1"/>
        <end position="18"/>
    </location>
</feature>
<organism evidence="9 10">
    <name type="scientific">Streptomyces rimosus subsp. rimosus (strain ATCC 10970 / DSM 40260 / JCM 4667 / NRRL 2234)</name>
    <dbReference type="NCBI Taxonomy" id="1265868"/>
    <lineage>
        <taxon>Bacteria</taxon>
        <taxon>Bacillati</taxon>
        <taxon>Actinomycetota</taxon>
        <taxon>Actinomycetes</taxon>
        <taxon>Kitasatosporales</taxon>
        <taxon>Streptomycetaceae</taxon>
        <taxon>Streptomyces</taxon>
    </lineage>
</organism>
<dbReference type="PRINTS" id="PR00359">
    <property type="entry name" value="BP450"/>
</dbReference>
<dbReference type="Proteomes" id="UP000011074">
    <property type="component" value="Chromosome"/>
</dbReference>
<dbReference type="InterPro" id="IPR036396">
    <property type="entry name" value="Cyt_P450_sf"/>
</dbReference>
<comment type="similarity">
    <text evidence="1 7">Belongs to the cytochrome P450 family.</text>
</comment>
<evidence type="ECO:0000256" key="3">
    <source>
        <dbReference type="ARBA" id="ARBA00022723"/>
    </source>
</evidence>
<evidence type="ECO:0000256" key="8">
    <source>
        <dbReference type="SAM" id="MobiDB-lite"/>
    </source>
</evidence>
<dbReference type="SUPFAM" id="SSF48264">
    <property type="entry name" value="Cytochrome P450"/>
    <property type="match status" value="1"/>
</dbReference>
<dbReference type="InterPro" id="IPR001128">
    <property type="entry name" value="Cyt_P450"/>
</dbReference>
<protein>
    <submittedName>
        <fullName evidence="9">Cytochrome P450</fullName>
    </submittedName>
</protein>
<name>A0A8A1US66_STRR1</name>
<dbReference type="PANTHER" id="PTHR46696">
    <property type="entry name" value="P450, PUTATIVE (EUROFUNG)-RELATED"/>
    <property type="match status" value="1"/>
</dbReference>
<dbReference type="PROSITE" id="PS00086">
    <property type="entry name" value="CYTOCHROME_P450"/>
    <property type="match status" value="1"/>
</dbReference>
<reference evidence="9" key="3">
    <citation type="journal article" date="2021" name="bioRxiv">
        <title>Bilateral symmetry of linear streptomycete chromosomes.</title>
        <authorList>
            <person name="Algora-Gallardo L."/>
            <person name="Schniete J.K."/>
            <person name="Mark D.R."/>
            <person name="Hunter I.S."/>
            <person name="Herron P.R."/>
        </authorList>
    </citation>
    <scope>NUCLEOTIDE SEQUENCE</scope>
    <source>
        <strain evidence="9">ATCC 10970</strain>
    </source>
</reference>
<reference evidence="9" key="2">
    <citation type="submission" date="2020-01" db="EMBL/GenBank/DDBJ databases">
        <authorList>
            <person name="Algora L."/>
            <person name="Schniete J.K."/>
            <person name="MacFadyen A."/>
            <person name="Hoskisson P.A."/>
            <person name="Hunter I.S."/>
            <person name="Herron P.R."/>
        </authorList>
    </citation>
    <scope>NUCLEOTIDE SEQUENCE</scope>
    <source>
        <strain evidence="9">ATCC 10970</strain>
    </source>
</reference>
<dbReference type="GO" id="GO:0016705">
    <property type="term" value="F:oxidoreductase activity, acting on paired donors, with incorporation or reduction of molecular oxygen"/>
    <property type="evidence" value="ECO:0007669"/>
    <property type="project" value="InterPro"/>
</dbReference>
<dbReference type="InterPro" id="IPR017972">
    <property type="entry name" value="Cyt_P450_CS"/>
</dbReference>
<sequence length="454" mass="47907">MTEADAPAPGTAPGSAPDASPPSPSSAPCPPPPPYLFDVTGAGHREAAQELRARGPAVPVQLPGGIPGHAVTRHHALRDFLTHPEVAKDACHFAALREGRIPPGWPLTTFATVDGMTTADGADHRRLREPAVKALSPRRVAALRPRVERLTAELLDGLPALAARGGGTVDLRHAFAYPLPMRVISELIGVDEEFRDRLHQLSGLVVSTVIDPEAALAANRELVGVLGQVVAARRAAPGDDLTSALIAACDEADARLSERELIGTLLLMIAAGHQTTLDLITNAVRALCAHRDQLDLVRAGRADWADVVEETLRHDSPVAHFPFRYPTRDLDVGGTVIPRGTPVLASYAAAGRDPEAYGPDADRFDVTRRPAVRHLSFGHGPHVCPGAPLARLEARIALRALFTRFPDLALAVPEADLRPLPTFVGNSVAELPVRPGRDVGTAGQDASATSPGAG</sequence>
<evidence type="ECO:0000256" key="2">
    <source>
        <dbReference type="ARBA" id="ARBA00022617"/>
    </source>
</evidence>
<keyword evidence="3 7" id="KW-0479">Metal-binding</keyword>
<feature type="compositionally biased region" description="Pro residues" evidence="8">
    <location>
        <begin position="19"/>
        <end position="35"/>
    </location>
</feature>
<dbReference type="GeneID" id="66857403"/>